<dbReference type="AlphaFoldDB" id="A0AAV8WJU2"/>
<evidence type="ECO:0000313" key="3">
    <source>
        <dbReference type="EMBL" id="KAJ8926527.1"/>
    </source>
</evidence>
<dbReference type="EMBL" id="JANEYF010005871">
    <property type="protein sequence ID" value="KAJ8926527.1"/>
    <property type="molecule type" value="Genomic_DNA"/>
</dbReference>
<gene>
    <name evidence="3" type="ORF">NQ314_021129</name>
</gene>
<evidence type="ECO:0000259" key="2">
    <source>
        <dbReference type="Pfam" id="PF15386"/>
    </source>
</evidence>
<comment type="caution">
    <text evidence="3">The sequence shown here is derived from an EMBL/GenBank/DDBJ whole genome shotgun (WGS) entry which is preliminary data.</text>
</comment>
<accession>A0AAV8WJU2</accession>
<feature type="domain" description="Tantalus-like" evidence="2">
    <location>
        <begin position="80"/>
        <end position="118"/>
    </location>
</feature>
<dbReference type="Proteomes" id="UP001162156">
    <property type="component" value="Unassembled WGS sequence"/>
</dbReference>
<keyword evidence="1" id="KW-0597">Phosphoprotein</keyword>
<evidence type="ECO:0000256" key="1">
    <source>
        <dbReference type="ARBA" id="ARBA00022553"/>
    </source>
</evidence>
<evidence type="ECO:0000313" key="4">
    <source>
        <dbReference type="Proteomes" id="UP001162156"/>
    </source>
</evidence>
<name>A0AAV8WJU2_9CUCU</name>
<dbReference type="InterPro" id="IPR028149">
    <property type="entry name" value="Tantalus-like"/>
</dbReference>
<protein>
    <recommendedName>
        <fullName evidence="2">Tantalus-like domain-containing protein</fullName>
    </recommendedName>
</protein>
<reference evidence="3" key="1">
    <citation type="journal article" date="2023" name="Insect Mol. Biol.">
        <title>Genome sequencing provides insights into the evolution of gene families encoding plant cell wall-degrading enzymes in longhorned beetles.</title>
        <authorList>
            <person name="Shin N.R."/>
            <person name="Okamura Y."/>
            <person name="Kirsch R."/>
            <person name="Pauchet Y."/>
        </authorList>
    </citation>
    <scope>NUCLEOTIDE SEQUENCE</scope>
    <source>
        <strain evidence="3">RBIC_L_NR</strain>
    </source>
</reference>
<dbReference type="Pfam" id="PF15386">
    <property type="entry name" value="Tantalus"/>
    <property type="match status" value="1"/>
</dbReference>
<sequence>MAVVKQKIYRVTTMDQELDLDVDMAQLEINEKKRVSTGVFKYKLNANQPTSPELDDVVTPPRRSTRKKIRPLETEKRRVLTKPRKFLDNANEINNYYLDKRVKRLPPSLETIFEEPKGDSFMSSRKFKRCIQFSSHLAMNKVKVKKG</sequence>
<organism evidence="3 4">
    <name type="scientific">Rhamnusium bicolor</name>
    <dbReference type="NCBI Taxonomy" id="1586634"/>
    <lineage>
        <taxon>Eukaryota</taxon>
        <taxon>Metazoa</taxon>
        <taxon>Ecdysozoa</taxon>
        <taxon>Arthropoda</taxon>
        <taxon>Hexapoda</taxon>
        <taxon>Insecta</taxon>
        <taxon>Pterygota</taxon>
        <taxon>Neoptera</taxon>
        <taxon>Endopterygota</taxon>
        <taxon>Coleoptera</taxon>
        <taxon>Polyphaga</taxon>
        <taxon>Cucujiformia</taxon>
        <taxon>Chrysomeloidea</taxon>
        <taxon>Cerambycidae</taxon>
        <taxon>Lepturinae</taxon>
        <taxon>Rhagiini</taxon>
        <taxon>Rhamnusium</taxon>
    </lineage>
</organism>
<proteinExistence type="predicted"/>
<keyword evidence="4" id="KW-1185">Reference proteome</keyword>